<protein>
    <submittedName>
        <fullName evidence="1">Uncharacterized protein</fullName>
    </submittedName>
</protein>
<evidence type="ECO:0000313" key="1">
    <source>
        <dbReference type="EMBL" id="KAK3774381.1"/>
    </source>
</evidence>
<keyword evidence="2" id="KW-1185">Reference proteome</keyword>
<organism evidence="1 2">
    <name type="scientific">Elysia crispata</name>
    <name type="common">lettuce slug</name>
    <dbReference type="NCBI Taxonomy" id="231223"/>
    <lineage>
        <taxon>Eukaryota</taxon>
        <taxon>Metazoa</taxon>
        <taxon>Spiralia</taxon>
        <taxon>Lophotrochozoa</taxon>
        <taxon>Mollusca</taxon>
        <taxon>Gastropoda</taxon>
        <taxon>Heterobranchia</taxon>
        <taxon>Euthyneura</taxon>
        <taxon>Panpulmonata</taxon>
        <taxon>Sacoglossa</taxon>
        <taxon>Placobranchoidea</taxon>
        <taxon>Plakobranchidae</taxon>
        <taxon>Elysia</taxon>
    </lineage>
</organism>
<reference evidence="1" key="1">
    <citation type="journal article" date="2023" name="G3 (Bethesda)">
        <title>A reference genome for the long-term kleptoplast-retaining sea slug Elysia crispata morphotype clarki.</title>
        <authorList>
            <person name="Eastman K.E."/>
            <person name="Pendleton A.L."/>
            <person name="Shaikh M.A."/>
            <person name="Suttiyut T."/>
            <person name="Ogas R."/>
            <person name="Tomko P."/>
            <person name="Gavelis G."/>
            <person name="Widhalm J.R."/>
            <person name="Wisecaver J.H."/>
        </authorList>
    </citation>
    <scope>NUCLEOTIDE SEQUENCE</scope>
    <source>
        <strain evidence="1">ECLA1</strain>
    </source>
</reference>
<name>A0AAE0ZSS9_9GAST</name>
<dbReference type="EMBL" id="JAWDGP010003424">
    <property type="protein sequence ID" value="KAK3774381.1"/>
    <property type="molecule type" value="Genomic_DNA"/>
</dbReference>
<proteinExistence type="predicted"/>
<dbReference type="AlphaFoldDB" id="A0AAE0ZSS9"/>
<gene>
    <name evidence="1" type="ORF">RRG08_049037</name>
</gene>
<sequence>MIAAIYKFLSNYESIVQIEQKYFETGHSKNECDSIHSAIQNRFSKADVFLPSGIPEHMKAAHNKKLYKVHNIVHTDRHDFGKLNTDIMKTTAFAGIQKIHHITHKNEEGNVSLYFSEENRGDPQLRPFLKLGYKQTALSKAKLSLAYDKPCAIDSDKNNDL</sequence>
<accession>A0AAE0ZSS9</accession>
<evidence type="ECO:0000313" key="2">
    <source>
        <dbReference type="Proteomes" id="UP001283361"/>
    </source>
</evidence>
<comment type="caution">
    <text evidence="1">The sequence shown here is derived from an EMBL/GenBank/DDBJ whole genome shotgun (WGS) entry which is preliminary data.</text>
</comment>
<dbReference type="Proteomes" id="UP001283361">
    <property type="component" value="Unassembled WGS sequence"/>
</dbReference>